<feature type="domain" description="Fido" evidence="4">
    <location>
        <begin position="95"/>
        <end position="232"/>
    </location>
</feature>
<dbReference type="InterPro" id="IPR036597">
    <property type="entry name" value="Fido-like_dom_sf"/>
</dbReference>
<evidence type="ECO:0000313" key="6">
    <source>
        <dbReference type="Proteomes" id="UP000539350"/>
    </source>
</evidence>
<dbReference type="SUPFAM" id="SSF140931">
    <property type="entry name" value="Fic-like"/>
    <property type="match status" value="1"/>
</dbReference>
<accession>A0A7W2TWM8</accession>
<feature type="binding site" evidence="2">
    <location>
        <begin position="178"/>
        <end position="185"/>
    </location>
    <ligand>
        <name>ATP</name>
        <dbReference type="ChEBI" id="CHEBI:30616"/>
    </ligand>
</feature>
<sequence length="262" mass="29600">MSNKQFSQLDALKGKLDEYRPLAAEIVSNLHESLVLQWTYHSNAIEGNTLTLKETKVAMEGITIGGKTLREHFEAINHRDAILFVEDLVTKQQPLDEYTIKSLHQLVLKNIDADNAGRYRQVNVLISGANHKPPQAVQVPEQMEAFIEWYTSDAQALHPVERAARVHGEFVKIHPFTDGNGRTSRLLMNLVLMQSGFPATVIEVEQRLAYYEALDTAHCTGDYSSFIALVADSVKRSFEPYWWALGIEAEMESYLKEMGYGS</sequence>
<dbReference type="InterPro" id="IPR040198">
    <property type="entry name" value="Fido_containing"/>
</dbReference>
<dbReference type="RefSeq" id="WP_182172334.1">
    <property type="nucleotide sequence ID" value="NZ_JACFXU010000014.1"/>
</dbReference>
<dbReference type="GO" id="GO:0005524">
    <property type="term" value="F:ATP binding"/>
    <property type="evidence" value="ECO:0007669"/>
    <property type="project" value="UniProtKB-KW"/>
</dbReference>
<dbReference type="EMBL" id="JACFXU010000014">
    <property type="protein sequence ID" value="MBA6413325.1"/>
    <property type="molecule type" value="Genomic_DNA"/>
</dbReference>
<feature type="site" description="Important for autoinhibition of adenylyltransferase activity" evidence="3">
    <location>
        <position position="46"/>
    </location>
</feature>
<proteinExistence type="predicted"/>
<organism evidence="5 6">
    <name type="scientific">Sediminihaliea albiluteola</name>
    <dbReference type="NCBI Taxonomy" id="2758564"/>
    <lineage>
        <taxon>Bacteria</taxon>
        <taxon>Pseudomonadati</taxon>
        <taxon>Pseudomonadota</taxon>
        <taxon>Gammaproteobacteria</taxon>
        <taxon>Cellvibrionales</taxon>
        <taxon>Halieaceae</taxon>
        <taxon>Sediminihaliea</taxon>
    </lineage>
</organism>
<keyword evidence="2" id="KW-0067">ATP-binding</keyword>
<keyword evidence="6" id="KW-1185">Reference proteome</keyword>
<evidence type="ECO:0000259" key="4">
    <source>
        <dbReference type="PROSITE" id="PS51459"/>
    </source>
</evidence>
<evidence type="ECO:0000256" key="2">
    <source>
        <dbReference type="PIRSR" id="PIRSR640198-2"/>
    </source>
</evidence>
<dbReference type="PANTHER" id="PTHR13504">
    <property type="entry name" value="FIDO DOMAIN-CONTAINING PROTEIN DDB_G0283145"/>
    <property type="match status" value="1"/>
</dbReference>
<gene>
    <name evidence="5" type="ORF">H2508_09410</name>
</gene>
<protein>
    <submittedName>
        <fullName evidence="5">Fic family protein</fullName>
    </submittedName>
</protein>
<dbReference type="PROSITE" id="PS51459">
    <property type="entry name" value="FIDO"/>
    <property type="match status" value="1"/>
</dbReference>
<dbReference type="PANTHER" id="PTHR13504:SF38">
    <property type="entry name" value="FIDO DOMAIN-CONTAINING PROTEIN"/>
    <property type="match status" value="1"/>
</dbReference>
<dbReference type="InterPro" id="IPR003812">
    <property type="entry name" value="Fido"/>
</dbReference>
<evidence type="ECO:0000256" key="1">
    <source>
        <dbReference type="PIRSR" id="PIRSR640198-1"/>
    </source>
</evidence>
<name>A0A7W2TWM8_9GAMM</name>
<dbReference type="Gene3D" id="1.10.3290.10">
    <property type="entry name" value="Fido-like domain"/>
    <property type="match status" value="1"/>
</dbReference>
<comment type="caution">
    <text evidence="5">The sequence shown here is derived from an EMBL/GenBank/DDBJ whole genome shotgun (WGS) entry which is preliminary data.</text>
</comment>
<dbReference type="Pfam" id="PF02661">
    <property type="entry name" value="Fic"/>
    <property type="match status" value="1"/>
</dbReference>
<dbReference type="AlphaFoldDB" id="A0A7W2TWM8"/>
<feature type="binding site" evidence="2">
    <location>
        <begin position="210"/>
        <end position="211"/>
    </location>
    <ligand>
        <name>ATP</name>
        <dbReference type="ChEBI" id="CHEBI:30616"/>
    </ligand>
</feature>
<feature type="active site" evidence="1">
    <location>
        <position position="174"/>
    </location>
</feature>
<evidence type="ECO:0000313" key="5">
    <source>
        <dbReference type="EMBL" id="MBA6413325.1"/>
    </source>
</evidence>
<keyword evidence="2" id="KW-0547">Nucleotide-binding</keyword>
<reference evidence="5 6" key="1">
    <citation type="submission" date="2020-07" db="EMBL/GenBank/DDBJ databases">
        <title>Halieaceae bacterium, F7430, whole genome shotgun sequencing project.</title>
        <authorList>
            <person name="Jiang S."/>
            <person name="Liu Z.W."/>
            <person name="Du Z.J."/>
        </authorList>
    </citation>
    <scope>NUCLEOTIDE SEQUENCE [LARGE SCALE GENOMIC DNA]</scope>
    <source>
        <strain evidence="5 6">F7430</strain>
    </source>
</reference>
<evidence type="ECO:0000256" key="3">
    <source>
        <dbReference type="PIRSR" id="PIRSR640198-3"/>
    </source>
</evidence>
<dbReference type="Proteomes" id="UP000539350">
    <property type="component" value="Unassembled WGS sequence"/>
</dbReference>